<protein>
    <submittedName>
        <fullName evidence="9">Zinc finger BED domain containing protein 1</fullName>
    </submittedName>
</protein>
<keyword evidence="5" id="KW-0805">Transcription regulation</keyword>
<proteinExistence type="predicted"/>
<evidence type="ECO:0000256" key="6">
    <source>
        <dbReference type="ARBA" id="ARBA00023163"/>
    </source>
</evidence>
<dbReference type="SUPFAM" id="SSF140996">
    <property type="entry name" value="Hermes dimerisation domain"/>
    <property type="match status" value="1"/>
</dbReference>
<dbReference type="GO" id="GO:0009791">
    <property type="term" value="P:post-embryonic development"/>
    <property type="evidence" value="ECO:0007669"/>
    <property type="project" value="UniProtKB-ARBA"/>
</dbReference>
<dbReference type="SUPFAM" id="SSF57667">
    <property type="entry name" value="beta-beta-alpha zinc fingers"/>
    <property type="match status" value="1"/>
</dbReference>
<reference evidence="9" key="1">
    <citation type="submission" date="2023-04" db="EMBL/GenBank/DDBJ databases">
        <title>Chromosome-level genome of Chaenocephalus aceratus.</title>
        <authorList>
            <person name="Park H."/>
        </authorList>
    </citation>
    <scope>NUCLEOTIDE SEQUENCE</scope>
    <source>
        <strain evidence="9">DE</strain>
        <tissue evidence="9">Muscle</tissue>
    </source>
</reference>
<keyword evidence="4" id="KW-0862">Zinc</keyword>
<comment type="subcellular location">
    <subcellularLocation>
        <location evidence="1">Nucleus</location>
    </subcellularLocation>
</comment>
<sequence length="234" mass="26335">MEPAKKRRTSPVWVHFDLISPKVKCLLCSRELGYNNNTSSMLRPYRAIHEIKEGHGARPTRKQDLDEALVNLIVKDTQPFSVVEDVGFRAFVALLDPNYVIPTQKAIKAMVDAKYVLERNKAIAEMQKVAAVSLTSDMWTSINMDAYLAVTCHFVDDNTSLNSVFLGVQQFPQTHTAENLARVTASLMEEWGITDKVTCLVTDGNKLWHKLDQTVKLSRKTKNATADATVEVQR</sequence>
<dbReference type="InterPro" id="IPR052035">
    <property type="entry name" value="ZnF_BED_domain_contain"/>
</dbReference>
<keyword evidence="6" id="KW-0804">Transcription</keyword>
<keyword evidence="10" id="KW-1185">Reference proteome</keyword>
<keyword evidence="3" id="KW-0863">Zinc-finger</keyword>
<name>A0AAD9BV32_DISEL</name>
<evidence type="ECO:0000256" key="2">
    <source>
        <dbReference type="ARBA" id="ARBA00022723"/>
    </source>
</evidence>
<dbReference type="GO" id="GO:0008270">
    <property type="term" value="F:zinc ion binding"/>
    <property type="evidence" value="ECO:0007669"/>
    <property type="project" value="UniProtKB-KW"/>
</dbReference>
<evidence type="ECO:0000313" key="9">
    <source>
        <dbReference type="EMBL" id="KAK1889931.1"/>
    </source>
</evidence>
<dbReference type="InterPro" id="IPR036236">
    <property type="entry name" value="Znf_C2H2_sf"/>
</dbReference>
<dbReference type="Gene3D" id="1.10.10.1070">
    <property type="entry name" value="Zinc finger, BED domain-containing"/>
    <property type="match status" value="1"/>
</dbReference>
<dbReference type="PANTHER" id="PTHR46481:SF10">
    <property type="entry name" value="ZINC FINGER BED DOMAIN-CONTAINING PROTEIN 39"/>
    <property type="match status" value="1"/>
</dbReference>
<dbReference type="InterPro" id="IPR012337">
    <property type="entry name" value="RNaseH-like_sf"/>
</dbReference>
<comment type="caution">
    <text evidence="9">The sequence shown here is derived from an EMBL/GenBank/DDBJ whole genome shotgun (WGS) entry which is preliminary data.</text>
</comment>
<gene>
    <name evidence="9" type="ORF">KUDE01_014606</name>
</gene>
<evidence type="ECO:0000256" key="3">
    <source>
        <dbReference type="ARBA" id="ARBA00022771"/>
    </source>
</evidence>
<dbReference type="SMART" id="SM00614">
    <property type="entry name" value="ZnF_BED"/>
    <property type="match status" value="1"/>
</dbReference>
<evidence type="ECO:0000256" key="4">
    <source>
        <dbReference type="ARBA" id="ARBA00022833"/>
    </source>
</evidence>
<dbReference type="InterPro" id="IPR003656">
    <property type="entry name" value="Znf_BED"/>
</dbReference>
<keyword evidence="7" id="KW-0539">Nucleus</keyword>
<dbReference type="Pfam" id="PF02892">
    <property type="entry name" value="zf-BED"/>
    <property type="match status" value="1"/>
</dbReference>
<dbReference type="AlphaFoldDB" id="A0AAD9BV32"/>
<feature type="non-terminal residue" evidence="9">
    <location>
        <position position="1"/>
    </location>
</feature>
<dbReference type="GO" id="GO:0005634">
    <property type="term" value="C:nucleus"/>
    <property type="evidence" value="ECO:0007669"/>
    <property type="project" value="UniProtKB-SubCell"/>
</dbReference>
<keyword evidence="2" id="KW-0479">Metal-binding</keyword>
<dbReference type="SUPFAM" id="SSF53098">
    <property type="entry name" value="Ribonuclease H-like"/>
    <property type="match status" value="1"/>
</dbReference>
<feature type="domain" description="BED-type" evidence="8">
    <location>
        <begin position="10"/>
        <end position="43"/>
    </location>
</feature>
<evidence type="ECO:0000313" key="10">
    <source>
        <dbReference type="Proteomes" id="UP001228049"/>
    </source>
</evidence>
<accession>A0AAD9BV32</accession>
<evidence type="ECO:0000256" key="1">
    <source>
        <dbReference type="ARBA" id="ARBA00004123"/>
    </source>
</evidence>
<dbReference type="PANTHER" id="PTHR46481">
    <property type="entry name" value="ZINC FINGER BED DOMAIN-CONTAINING PROTEIN 4"/>
    <property type="match status" value="1"/>
</dbReference>
<evidence type="ECO:0000256" key="7">
    <source>
        <dbReference type="ARBA" id="ARBA00023242"/>
    </source>
</evidence>
<organism evidence="9 10">
    <name type="scientific">Dissostichus eleginoides</name>
    <name type="common">Patagonian toothfish</name>
    <name type="synonym">Dissostichus amissus</name>
    <dbReference type="NCBI Taxonomy" id="100907"/>
    <lineage>
        <taxon>Eukaryota</taxon>
        <taxon>Metazoa</taxon>
        <taxon>Chordata</taxon>
        <taxon>Craniata</taxon>
        <taxon>Vertebrata</taxon>
        <taxon>Euteleostomi</taxon>
        <taxon>Actinopterygii</taxon>
        <taxon>Neopterygii</taxon>
        <taxon>Teleostei</taxon>
        <taxon>Neoteleostei</taxon>
        <taxon>Acanthomorphata</taxon>
        <taxon>Eupercaria</taxon>
        <taxon>Perciformes</taxon>
        <taxon>Notothenioidei</taxon>
        <taxon>Nototheniidae</taxon>
        <taxon>Dissostichus</taxon>
    </lineage>
</organism>
<dbReference type="Proteomes" id="UP001228049">
    <property type="component" value="Unassembled WGS sequence"/>
</dbReference>
<evidence type="ECO:0000259" key="8">
    <source>
        <dbReference type="Pfam" id="PF02892"/>
    </source>
</evidence>
<dbReference type="GO" id="GO:0003677">
    <property type="term" value="F:DNA binding"/>
    <property type="evidence" value="ECO:0007669"/>
    <property type="project" value="InterPro"/>
</dbReference>
<evidence type="ECO:0000256" key="5">
    <source>
        <dbReference type="ARBA" id="ARBA00023015"/>
    </source>
</evidence>
<dbReference type="EMBL" id="JASDAP010000016">
    <property type="protein sequence ID" value="KAK1889931.1"/>
    <property type="molecule type" value="Genomic_DNA"/>
</dbReference>